<keyword evidence="2" id="KW-1185">Reference proteome</keyword>
<protein>
    <recommendedName>
        <fullName evidence="3">WYL domain-containing protein</fullName>
    </recommendedName>
</protein>
<reference evidence="1 2" key="1">
    <citation type="submission" date="2021-03" db="EMBL/GenBank/DDBJ databases">
        <title>Sequencing the genomes of 1000 actinobacteria strains.</title>
        <authorList>
            <person name="Klenk H.-P."/>
        </authorList>
    </citation>
    <scope>NUCLEOTIDE SEQUENCE [LARGE SCALE GENOMIC DNA]</scope>
    <source>
        <strain evidence="1 2">DSM 46670</strain>
    </source>
</reference>
<sequence length="37" mass="3984">MLAALDRPFVIEQPGTLRDLVRALANRLASHADAPLA</sequence>
<evidence type="ECO:0000313" key="2">
    <source>
        <dbReference type="Proteomes" id="UP001519332"/>
    </source>
</evidence>
<gene>
    <name evidence="1" type="ORF">JOF56_002271</name>
</gene>
<evidence type="ECO:0008006" key="3">
    <source>
        <dbReference type="Google" id="ProtNLM"/>
    </source>
</evidence>
<organism evidence="1 2">
    <name type="scientific">Kibdelosporangium banguiense</name>
    <dbReference type="NCBI Taxonomy" id="1365924"/>
    <lineage>
        <taxon>Bacteria</taxon>
        <taxon>Bacillati</taxon>
        <taxon>Actinomycetota</taxon>
        <taxon>Actinomycetes</taxon>
        <taxon>Pseudonocardiales</taxon>
        <taxon>Pseudonocardiaceae</taxon>
        <taxon>Kibdelosporangium</taxon>
    </lineage>
</organism>
<accession>A0ABS4TBT1</accession>
<comment type="caution">
    <text evidence="1">The sequence shown here is derived from an EMBL/GenBank/DDBJ whole genome shotgun (WGS) entry which is preliminary data.</text>
</comment>
<name>A0ABS4TBT1_9PSEU</name>
<evidence type="ECO:0000313" key="1">
    <source>
        <dbReference type="EMBL" id="MBP2321886.1"/>
    </source>
</evidence>
<dbReference type="Proteomes" id="UP001519332">
    <property type="component" value="Unassembled WGS sequence"/>
</dbReference>
<proteinExistence type="predicted"/>
<dbReference type="EMBL" id="JAGINW010000001">
    <property type="protein sequence ID" value="MBP2321886.1"/>
    <property type="molecule type" value="Genomic_DNA"/>
</dbReference>